<keyword evidence="2" id="KW-0614">Plasmid</keyword>
<gene>
    <name evidence="2" type="ordered locus">HFX_6396</name>
    <name evidence="3" type="ORF">BM92_16055</name>
    <name evidence="4" type="ORF">C439_17648</name>
    <name evidence="5" type="ORF">E6P09_15970</name>
</gene>
<evidence type="ECO:0000256" key="1">
    <source>
        <dbReference type="SAM" id="Phobius"/>
    </source>
</evidence>
<evidence type="ECO:0000313" key="2">
    <source>
        <dbReference type="EMBL" id="AFK21516.1"/>
    </source>
</evidence>
<dbReference type="HOGENOM" id="CLU_1773116_0_0_2"/>
<dbReference type="GeneID" id="40157945"/>
<dbReference type="PATRIC" id="fig|523841.21.peg.3549"/>
<reference evidence="4 7" key="3">
    <citation type="journal article" date="2014" name="PLoS Genet.">
        <title>Phylogenetically driven sequencing of extremely halophilic archaea reveals strategies for static and dynamic osmo-response.</title>
        <authorList>
            <person name="Becker E.A."/>
            <person name="Seitzer P.M."/>
            <person name="Tritt A."/>
            <person name="Larsen D."/>
            <person name="Krusor M."/>
            <person name="Yao A.I."/>
            <person name="Wu D."/>
            <person name="Madern D."/>
            <person name="Eisen J.A."/>
            <person name="Darling A.E."/>
            <person name="Facciotti M.T."/>
        </authorList>
    </citation>
    <scope>NUCLEOTIDE SEQUENCE [LARGE SCALE GENOMIC DNA]</scope>
    <source>
        <strain evidence="4">ATCC 33500</strain>
        <strain evidence="7">ATCC 33500 / DSM 1411 / JCM 8866 / NBRC 14739 / NCIMB 2177 / R-4</strain>
    </source>
</reference>
<accession>I3RBA6</accession>
<organism evidence="2 6">
    <name type="scientific">Haloferax mediterranei (strain ATCC 33500 / DSM 1411 / JCM 8866 / NBRC 14739 / NCIMB 2177 / R-4)</name>
    <name type="common">Halobacterium mediterranei</name>
    <dbReference type="NCBI Taxonomy" id="523841"/>
    <lineage>
        <taxon>Archaea</taxon>
        <taxon>Methanobacteriati</taxon>
        <taxon>Methanobacteriota</taxon>
        <taxon>Stenosarchaea group</taxon>
        <taxon>Halobacteria</taxon>
        <taxon>Halobacteriales</taxon>
        <taxon>Haloferacaceae</taxon>
        <taxon>Haloferax</taxon>
    </lineage>
</organism>
<evidence type="ECO:0000313" key="5">
    <source>
        <dbReference type="EMBL" id="QCQ76829.1"/>
    </source>
</evidence>
<evidence type="ECO:0000313" key="8">
    <source>
        <dbReference type="Proteomes" id="UP000027075"/>
    </source>
</evidence>
<dbReference type="Proteomes" id="UP000027075">
    <property type="component" value="Plasmid HMPLAS1"/>
</dbReference>
<geneLocation type="plasmid" evidence="2 6">
    <name>pHM500</name>
</geneLocation>
<evidence type="ECO:0000313" key="4">
    <source>
        <dbReference type="EMBL" id="ELZ97170.1"/>
    </source>
</evidence>
<sequence length="146" mass="15216">MAATGLLAIAVWFGGAWLLIAGTGNGTIGFFFGIGLLTLPIVIPTSFVVGTLLWRKLYPEENHQLYGAVFGGITALASLAVGSIGPVLFLAVSNVYRGEMALGEATVFFTVFLPVGLTMAIVAAGWLVVPLGAFGGWYHERAKVAA</sequence>
<feature type="transmembrane region" description="Helical" evidence="1">
    <location>
        <begin position="65"/>
        <end position="91"/>
    </location>
</feature>
<evidence type="ECO:0000313" key="7">
    <source>
        <dbReference type="Proteomes" id="UP000011603"/>
    </source>
</evidence>
<protein>
    <submittedName>
        <fullName evidence="2">Uncharacterized protein</fullName>
    </submittedName>
</protein>
<keyword evidence="1" id="KW-0812">Transmembrane</keyword>
<keyword evidence="7" id="KW-1185">Reference proteome</keyword>
<dbReference type="OrthoDB" id="169035at2157"/>
<dbReference type="EMBL" id="CP039140">
    <property type="protein sequence ID" value="QCQ76829.1"/>
    <property type="molecule type" value="Genomic_DNA"/>
</dbReference>
<evidence type="ECO:0000313" key="6">
    <source>
        <dbReference type="Proteomes" id="UP000006469"/>
    </source>
</evidence>
<dbReference type="EMBL" id="CP001871">
    <property type="protein sequence ID" value="AFK21516.1"/>
    <property type="molecule type" value="Genomic_DNA"/>
</dbReference>
<reference evidence="5 9" key="6">
    <citation type="submission" date="2019-04" db="EMBL/GenBank/DDBJ databases">
        <title>Methylomes of two halophilic Archaea, Haloarcula marismortui and Haloferax mediterranei.</title>
        <authorList>
            <person name="DasSarma S."/>
            <person name="DasSarma P."/>
            <person name="DasSarma S."/>
            <person name="Fomenkov A."/>
            <person name="Vincze T."/>
            <person name="Anton B.P."/>
            <person name="Roberts R.J."/>
        </authorList>
    </citation>
    <scope>NUCLEOTIDE SEQUENCE [LARGE SCALE GENOMIC DNA]</scope>
    <source>
        <strain evidence="5">ATCC 33500</strain>
        <strain evidence="9">ATCC 33500 / DSM 1411 / JCM 8866 / NBRC 14739 / NCIMB 2177 / R-4</strain>
        <plasmid evidence="5 9">pHME505</plasmid>
    </source>
</reference>
<dbReference type="RefSeq" id="WP_004060724.1">
    <property type="nucleotide sequence ID" value="NC_017944.1"/>
</dbReference>
<dbReference type="Proteomes" id="UP000011603">
    <property type="component" value="Unassembled WGS sequence"/>
</dbReference>
<feature type="transmembrane region" description="Helical" evidence="1">
    <location>
        <begin position="111"/>
        <end position="138"/>
    </location>
</feature>
<feature type="transmembrane region" description="Helical" evidence="1">
    <location>
        <begin position="28"/>
        <end position="53"/>
    </location>
</feature>
<dbReference type="Proteomes" id="UP000006469">
    <property type="component" value="Plasmid pHM500"/>
</dbReference>
<dbReference type="EMBL" id="CP007554">
    <property type="protein sequence ID" value="AHZ24429.1"/>
    <property type="molecule type" value="Genomic_DNA"/>
</dbReference>
<reference evidence="2" key="5">
    <citation type="submission" date="2014-05" db="EMBL/GenBank/DDBJ databases">
        <authorList>
            <person name="Wang L."/>
            <person name="Yang H."/>
            <person name="Xiang H."/>
        </authorList>
    </citation>
    <scope>NUCLEOTIDE SEQUENCE</scope>
    <source>
        <strain evidence="2">CGMCC 1.2087</strain>
        <plasmid evidence="2">pHM500</plasmid>
    </source>
</reference>
<proteinExistence type="predicted"/>
<reference evidence="2 6" key="2">
    <citation type="journal article" date="2012" name="J. Bacteriol.">
        <title>Complete genome sequence of the metabolically versatile halophilic archaeon Haloferax mediterranei, a poly(3-hydroxybutyrate-co-3-hydroxyvalerate) producer.</title>
        <authorList>
            <person name="Han J."/>
            <person name="Zhang F."/>
            <person name="Hou J."/>
            <person name="Liu X."/>
            <person name="Li M."/>
            <person name="Liu H."/>
            <person name="Cai L."/>
            <person name="Zhang B."/>
            <person name="Chen Y."/>
            <person name="Zhou J."/>
            <person name="Hu S."/>
            <person name="Xiang H."/>
        </authorList>
    </citation>
    <scope>NUCLEOTIDE SEQUENCE [LARGE SCALE GENOMIC DNA]</scope>
    <source>
        <strain evidence="6">ATCC 33500 / DSM 1411 / JCM 8866 / NBRC 14739 / NCIMB 2177 / R-4</strain>
        <strain evidence="2">CGMCC 1.2087</strain>
        <plasmid evidence="6">pHM500</plasmid>
    </source>
</reference>
<keyword evidence="1" id="KW-1133">Transmembrane helix</keyword>
<reference evidence="3 8" key="4">
    <citation type="submission" date="2014-04" db="EMBL/GenBank/DDBJ databases">
        <title>Transcriptional profiles of Haloferax mediterranei on the basis of nitrogen availability.</title>
        <authorList>
            <person name="Bautista V."/>
        </authorList>
    </citation>
    <scope>NUCLEOTIDE SEQUENCE [LARGE SCALE GENOMIC DNA]</scope>
    <source>
        <strain evidence="3">ATCC 33500</strain>
        <strain evidence="8">ATCC 33500 / DSM 1411 / JCM 8866 / NBRC 14739 / NCIMB 2177 / R-4</strain>
        <plasmid evidence="3">HMPLAS1</plasmid>
        <plasmid evidence="8">Plasmid HMPLAS1</plasmid>
    </source>
</reference>
<geneLocation type="plasmid" evidence="3 8">
    <name>HMPLAS1</name>
</geneLocation>
<evidence type="ECO:0000313" key="3">
    <source>
        <dbReference type="EMBL" id="AHZ24429.1"/>
    </source>
</evidence>
<reference evidence="2" key="1">
    <citation type="journal article" date="2012" name="Appl. Environ. Microbiol.">
        <title>Identification of the haloarchaeal phasin (PhaP) that functions in polyhydroxyalkanoate accumulation and granule formation in Haloferax mediterranei.</title>
        <authorList>
            <person name="Cai S."/>
            <person name="Cai L."/>
            <person name="Liu H."/>
            <person name="Liu X."/>
            <person name="Han J."/>
            <person name="Zhou J."/>
            <person name="Xiang H."/>
        </authorList>
    </citation>
    <scope>NUCLEOTIDE SEQUENCE</scope>
    <source>
        <strain evidence="2">CGMCC 1.2087</strain>
    </source>
</reference>
<evidence type="ECO:0000313" key="9">
    <source>
        <dbReference type="Proteomes" id="UP000299011"/>
    </source>
</evidence>
<dbReference type="EMBL" id="AOLO01000015">
    <property type="protein sequence ID" value="ELZ97170.1"/>
    <property type="molecule type" value="Genomic_DNA"/>
</dbReference>
<name>I3RBA6_HALMT</name>
<dbReference type="KEGG" id="hme:HFX_6396"/>
<keyword evidence="1" id="KW-0472">Membrane</keyword>
<dbReference type="Proteomes" id="UP000299011">
    <property type="component" value="Plasmid pHME505"/>
</dbReference>
<dbReference type="AlphaFoldDB" id="I3RBA6"/>
<geneLocation type="plasmid" evidence="5 9">
    <name>pHME505</name>
</geneLocation>